<dbReference type="AlphaFoldDB" id="A0A813K003"/>
<dbReference type="Proteomes" id="UP000626109">
    <property type="component" value="Unassembled WGS sequence"/>
</dbReference>
<feature type="non-terminal residue" evidence="1">
    <location>
        <position position="57"/>
    </location>
</feature>
<organism evidence="1 2">
    <name type="scientific">Polarella glacialis</name>
    <name type="common">Dinoflagellate</name>
    <dbReference type="NCBI Taxonomy" id="89957"/>
    <lineage>
        <taxon>Eukaryota</taxon>
        <taxon>Sar</taxon>
        <taxon>Alveolata</taxon>
        <taxon>Dinophyceae</taxon>
        <taxon>Suessiales</taxon>
        <taxon>Suessiaceae</taxon>
        <taxon>Polarella</taxon>
    </lineage>
</organism>
<evidence type="ECO:0000313" key="1">
    <source>
        <dbReference type="EMBL" id="CAE8688850.1"/>
    </source>
</evidence>
<accession>A0A813K003</accession>
<proteinExistence type="predicted"/>
<gene>
    <name evidence="1" type="ORF">PGLA2088_LOCUS26167</name>
</gene>
<sequence>MCTCGAARLKNTGAPAGGYLWSGRRRRDGKEDAAKRSDLEVRITGLTGEIQVACGTL</sequence>
<dbReference type="EMBL" id="CAJNNW010026966">
    <property type="protein sequence ID" value="CAE8688850.1"/>
    <property type="molecule type" value="Genomic_DNA"/>
</dbReference>
<reference evidence="1" key="1">
    <citation type="submission" date="2021-02" db="EMBL/GenBank/DDBJ databases">
        <authorList>
            <person name="Dougan E. K."/>
            <person name="Rhodes N."/>
            <person name="Thang M."/>
            <person name="Chan C."/>
        </authorList>
    </citation>
    <scope>NUCLEOTIDE SEQUENCE</scope>
</reference>
<protein>
    <submittedName>
        <fullName evidence="1">Uncharacterized protein</fullName>
    </submittedName>
</protein>
<evidence type="ECO:0000313" key="2">
    <source>
        <dbReference type="Proteomes" id="UP000626109"/>
    </source>
</evidence>
<comment type="caution">
    <text evidence="1">The sequence shown here is derived from an EMBL/GenBank/DDBJ whole genome shotgun (WGS) entry which is preliminary data.</text>
</comment>
<name>A0A813K003_POLGL</name>